<sequence>MRLADVCGNTSPESSPACPALLTATAADPDGTTATLSWTPFTGPDPSVPAGYVLQRVTATGSVLSTVSVSGSSYTDLTPPSDNQVLRYRLQISGAGLPAGTFSYSNLAVVARPVRLAIPTAFTPNGDGLNDVLEVKGKYLRNYTFVVVDRNGLEVFRGTQRSEAWDGTIRGHAPVPGAYVWRFQQVSEAGQPFSATGSVTILK</sequence>
<evidence type="ECO:0000313" key="2">
    <source>
        <dbReference type="Proteomes" id="UP001596513"/>
    </source>
</evidence>
<dbReference type="Proteomes" id="UP001596513">
    <property type="component" value="Unassembled WGS sequence"/>
</dbReference>
<dbReference type="InterPro" id="IPR026341">
    <property type="entry name" value="T9SS_type_B"/>
</dbReference>
<dbReference type="SUPFAM" id="SSF49265">
    <property type="entry name" value="Fibronectin type III"/>
    <property type="match status" value="1"/>
</dbReference>
<name>A0ABW2U6J5_9BACT</name>
<reference evidence="2" key="1">
    <citation type="journal article" date="2019" name="Int. J. Syst. Evol. Microbiol.">
        <title>The Global Catalogue of Microorganisms (GCM) 10K type strain sequencing project: providing services to taxonomists for standard genome sequencing and annotation.</title>
        <authorList>
            <consortium name="The Broad Institute Genomics Platform"/>
            <consortium name="The Broad Institute Genome Sequencing Center for Infectious Disease"/>
            <person name="Wu L."/>
            <person name="Ma J."/>
        </authorList>
    </citation>
    <scope>NUCLEOTIDE SEQUENCE [LARGE SCALE GENOMIC DNA]</scope>
    <source>
        <strain evidence="2">JCM 19635</strain>
    </source>
</reference>
<dbReference type="NCBIfam" id="TIGR04131">
    <property type="entry name" value="Bac_Flav_CTERM"/>
    <property type="match status" value="1"/>
</dbReference>
<accession>A0ABW2U6J5</accession>
<evidence type="ECO:0000313" key="1">
    <source>
        <dbReference type="EMBL" id="MFC7668524.1"/>
    </source>
</evidence>
<dbReference type="Gene3D" id="2.60.40.10">
    <property type="entry name" value="Immunoglobulins"/>
    <property type="match status" value="1"/>
</dbReference>
<dbReference type="RefSeq" id="WP_380203903.1">
    <property type="nucleotide sequence ID" value="NZ_JBHTEK010000001.1"/>
</dbReference>
<dbReference type="EMBL" id="JBHTEK010000001">
    <property type="protein sequence ID" value="MFC7668524.1"/>
    <property type="molecule type" value="Genomic_DNA"/>
</dbReference>
<proteinExistence type="predicted"/>
<dbReference type="InterPro" id="IPR013783">
    <property type="entry name" value="Ig-like_fold"/>
</dbReference>
<dbReference type="Pfam" id="PF13585">
    <property type="entry name" value="CHU_C"/>
    <property type="match status" value="1"/>
</dbReference>
<keyword evidence="2" id="KW-1185">Reference proteome</keyword>
<dbReference type="InterPro" id="IPR036116">
    <property type="entry name" value="FN3_sf"/>
</dbReference>
<organism evidence="1 2">
    <name type="scientific">Hymenobacter humi</name>
    <dbReference type="NCBI Taxonomy" id="1411620"/>
    <lineage>
        <taxon>Bacteria</taxon>
        <taxon>Pseudomonadati</taxon>
        <taxon>Bacteroidota</taxon>
        <taxon>Cytophagia</taxon>
        <taxon>Cytophagales</taxon>
        <taxon>Hymenobacteraceae</taxon>
        <taxon>Hymenobacter</taxon>
    </lineage>
</organism>
<gene>
    <name evidence="1" type="ORF">ACFQT0_14930</name>
</gene>
<comment type="caution">
    <text evidence="1">The sequence shown here is derived from an EMBL/GenBank/DDBJ whole genome shotgun (WGS) entry which is preliminary data.</text>
</comment>
<protein>
    <submittedName>
        <fullName evidence="1">Gliding motility-associated C-terminal domain-containing protein</fullName>
    </submittedName>
</protein>